<protein>
    <submittedName>
        <fullName evidence="1">Uncharacterized protein</fullName>
    </submittedName>
</protein>
<dbReference type="EMBL" id="JARK01001340">
    <property type="protein sequence ID" value="EYC30984.1"/>
    <property type="molecule type" value="Genomic_DNA"/>
</dbReference>
<dbReference type="AlphaFoldDB" id="A0A016VTS6"/>
<evidence type="ECO:0000313" key="2">
    <source>
        <dbReference type="Proteomes" id="UP000024635"/>
    </source>
</evidence>
<proteinExistence type="predicted"/>
<keyword evidence="2" id="KW-1185">Reference proteome</keyword>
<organism evidence="1 2">
    <name type="scientific">Ancylostoma ceylanicum</name>
    <dbReference type="NCBI Taxonomy" id="53326"/>
    <lineage>
        <taxon>Eukaryota</taxon>
        <taxon>Metazoa</taxon>
        <taxon>Ecdysozoa</taxon>
        <taxon>Nematoda</taxon>
        <taxon>Chromadorea</taxon>
        <taxon>Rhabditida</taxon>
        <taxon>Rhabditina</taxon>
        <taxon>Rhabditomorpha</taxon>
        <taxon>Strongyloidea</taxon>
        <taxon>Ancylostomatidae</taxon>
        <taxon>Ancylostomatinae</taxon>
        <taxon>Ancylostoma</taxon>
    </lineage>
</organism>
<evidence type="ECO:0000313" key="1">
    <source>
        <dbReference type="EMBL" id="EYC30984.1"/>
    </source>
</evidence>
<comment type="caution">
    <text evidence="1">The sequence shown here is derived from an EMBL/GenBank/DDBJ whole genome shotgun (WGS) entry which is preliminary data.</text>
</comment>
<sequence length="85" mass="9666">MRKYGFKSVVHFPLIQEGTDYLPSIYKFQVGCYSSTIVSRHILFTVKKTKTYALYSSTLEVFLGTTDEGRQGDHSSRIVEAPKPD</sequence>
<name>A0A016VTS6_9BILA</name>
<dbReference type="Proteomes" id="UP000024635">
    <property type="component" value="Unassembled WGS sequence"/>
</dbReference>
<reference evidence="2" key="1">
    <citation type="journal article" date="2015" name="Nat. Genet.">
        <title>The genome and transcriptome of the zoonotic hookworm Ancylostoma ceylanicum identify infection-specific gene families.</title>
        <authorList>
            <person name="Schwarz E.M."/>
            <person name="Hu Y."/>
            <person name="Antoshechkin I."/>
            <person name="Miller M.M."/>
            <person name="Sternberg P.W."/>
            <person name="Aroian R.V."/>
        </authorList>
    </citation>
    <scope>NUCLEOTIDE SEQUENCE</scope>
    <source>
        <strain evidence="2">HY135</strain>
    </source>
</reference>
<gene>
    <name evidence="1" type="primary">Acey_s0004.g1886</name>
    <name evidence="1" type="ORF">Y032_0004g1886</name>
</gene>
<accession>A0A016VTS6</accession>